<evidence type="ECO:0000313" key="2">
    <source>
        <dbReference type="Proteomes" id="UP000054995"/>
    </source>
</evidence>
<evidence type="ECO:0000313" key="1">
    <source>
        <dbReference type="EMBL" id="KRY62504.1"/>
    </source>
</evidence>
<dbReference type="EMBL" id="JYDT01003318">
    <property type="protein sequence ID" value="KRY62504.1"/>
    <property type="molecule type" value="Genomic_DNA"/>
</dbReference>
<reference evidence="1 2" key="1">
    <citation type="submission" date="2015-01" db="EMBL/GenBank/DDBJ databases">
        <title>Evolution of Trichinella species and genotypes.</title>
        <authorList>
            <person name="Korhonen P.K."/>
            <person name="Edoardo P."/>
            <person name="Giuseppe L.R."/>
            <person name="Gasser R.B."/>
        </authorList>
    </citation>
    <scope>NUCLEOTIDE SEQUENCE [LARGE SCALE GENOMIC DNA]</scope>
    <source>
        <strain evidence="1">ISS470</strain>
    </source>
</reference>
<keyword evidence="2" id="KW-1185">Reference proteome</keyword>
<accession>A0A0V1DMF2</accession>
<comment type="caution">
    <text evidence="1">The sequence shown here is derived from an EMBL/GenBank/DDBJ whole genome shotgun (WGS) entry which is preliminary data.</text>
</comment>
<protein>
    <submittedName>
        <fullName evidence="1">Uncharacterized protein</fullName>
    </submittedName>
</protein>
<name>A0A0V1DMF2_TRIPS</name>
<sequence length="40" mass="4641">MAPNCIEENQPYNNIGCDAKTELYQYHAMLLKDNGIWHDS</sequence>
<gene>
    <name evidence="1" type="ORF">T4D_6234</name>
</gene>
<proteinExistence type="predicted"/>
<organism evidence="1 2">
    <name type="scientific">Trichinella pseudospiralis</name>
    <name type="common">Parasitic roundworm</name>
    <dbReference type="NCBI Taxonomy" id="6337"/>
    <lineage>
        <taxon>Eukaryota</taxon>
        <taxon>Metazoa</taxon>
        <taxon>Ecdysozoa</taxon>
        <taxon>Nematoda</taxon>
        <taxon>Enoplea</taxon>
        <taxon>Dorylaimia</taxon>
        <taxon>Trichinellida</taxon>
        <taxon>Trichinellidae</taxon>
        <taxon>Trichinella</taxon>
    </lineage>
</organism>
<dbReference type="Proteomes" id="UP000054995">
    <property type="component" value="Unassembled WGS sequence"/>
</dbReference>
<dbReference type="AlphaFoldDB" id="A0A0V1DMF2"/>